<dbReference type="AlphaFoldDB" id="A0A232EPD4"/>
<accession>A0A232EPD4</accession>
<protein>
    <submittedName>
        <fullName evidence="1">Uncharacterized protein</fullName>
    </submittedName>
</protein>
<gene>
    <name evidence="1" type="ORF">TSAR_013122</name>
</gene>
<evidence type="ECO:0000313" key="1">
    <source>
        <dbReference type="EMBL" id="OXU20198.1"/>
    </source>
</evidence>
<name>A0A232EPD4_9HYME</name>
<evidence type="ECO:0000313" key="2">
    <source>
        <dbReference type="Proteomes" id="UP000215335"/>
    </source>
</evidence>
<sequence length="114" mass="12811">MCIRSALTLAFDNAPVVLNTPADTYSQCRVGLAHTNAHRGIEIMTRECSTITGIALRLSGIPEESWCATTRVYSSPRYTFMSWGIELLVRFCDYYAGGDERFALRGVMRVMKYS</sequence>
<reference evidence="1 2" key="1">
    <citation type="journal article" date="2017" name="Curr. Biol.">
        <title>The Evolution of Venom by Co-option of Single-Copy Genes.</title>
        <authorList>
            <person name="Martinson E.O."/>
            <person name="Mrinalini"/>
            <person name="Kelkar Y.D."/>
            <person name="Chang C.H."/>
            <person name="Werren J.H."/>
        </authorList>
    </citation>
    <scope>NUCLEOTIDE SEQUENCE [LARGE SCALE GENOMIC DNA]</scope>
    <source>
        <strain evidence="1 2">Alberta</strain>
        <tissue evidence="1">Whole body</tissue>
    </source>
</reference>
<organism evidence="1 2">
    <name type="scientific">Trichomalopsis sarcophagae</name>
    <dbReference type="NCBI Taxonomy" id="543379"/>
    <lineage>
        <taxon>Eukaryota</taxon>
        <taxon>Metazoa</taxon>
        <taxon>Ecdysozoa</taxon>
        <taxon>Arthropoda</taxon>
        <taxon>Hexapoda</taxon>
        <taxon>Insecta</taxon>
        <taxon>Pterygota</taxon>
        <taxon>Neoptera</taxon>
        <taxon>Endopterygota</taxon>
        <taxon>Hymenoptera</taxon>
        <taxon>Apocrita</taxon>
        <taxon>Proctotrupomorpha</taxon>
        <taxon>Chalcidoidea</taxon>
        <taxon>Pteromalidae</taxon>
        <taxon>Pteromalinae</taxon>
        <taxon>Trichomalopsis</taxon>
    </lineage>
</organism>
<dbReference type="Proteomes" id="UP000215335">
    <property type="component" value="Unassembled WGS sequence"/>
</dbReference>
<proteinExistence type="predicted"/>
<keyword evidence="2" id="KW-1185">Reference proteome</keyword>
<comment type="caution">
    <text evidence="1">The sequence shown here is derived from an EMBL/GenBank/DDBJ whole genome shotgun (WGS) entry which is preliminary data.</text>
</comment>
<dbReference type="EMBL" id="NNAY01002974">
    <property type="protein sequence ID" value="OXU20198.1"/>
    <property type="molecule type" value="Genomic_DNA"/>
</dbReference>